<proteinExistence type="predicted"/>
<dbReference type="RefSeq" id="WP_186889897.1">
    <property type="nucleotide sequence ID" value="NZ_JACOFU010000002.1"/>
</dbReference>
<feature type="domain" description="DUF2326" evidence="2">
    <location>
        <begin position="416"/>
        <end position="528"/>
    </location>
</feature>
<evidence type="ECO:0000256" key="1">
    <source>
        <dbReference type="SAM" id="Coils"/>
    </source>
</evidence>
<dbReference type="Gene3D" id="3.40.50.300">
    <property type="entry name" value="P-loop containing nucleotide triphosphate hydrolases"/>
    <property type="match status" value="1"/>
</dbReference>
<dbReference type="InterPro" id="IPR027417">
    <property type="entry name" value="P-loop_NTPase"/>
</dbReference>
<reference evidence="3 4" key="1">
    <citation type="submission" date="2020-08" db="EMBL/GenBank/DDBJ databases">
        <title>Novel species isolated from subtropical streams in China.</title>
        <authorList>
            <person name="Lu H."/>
        </authorList>
    </citation>
    <scope>NUCLEOTIDE SEQUENCE [LARGE SCALE GENOMIC DNA]</scope>
    <source>
        <strain evidence="3 4">KCTC 52442</strain>
    </source>
</reference>
<keyword evidence="1" id="KW-0175">Coiled coil</keyword>
<evidence type="ECO:0000313" key="4">
    <source>
        <dbReference type="Proteomes" id="UP000643610"/>
    </source>
</evidence>
<organism evidence="3 4">
    <name type="scientific">Undibacterium amnicola</name>
    <dbReference type="NCBI Taxonomy" id="1834038"/>
    <lineage>
        <taxon>Bacteria</taxon>
        <taxon>Pseudomonadati</taxon>
        <taxon>Pseudomonadota</taxon>
        <taxon>Betaproteobacteria</taxon>
        <taxon>Burkholderiales</taxon>
        <taxon>Oxalobacteraceae</taxon>
        <taxon>Undibacterium</taxon>
    </lineage>
</organism>
<name>A0ABR6XN92_9BURK</name>
<evidence type="ECO:0000313" key="3">
    <source>
        <dbReference type="EMBL" id="MBC3830843.1"/>
    </source>
</evidence>
<comment type="caution">
    <text evidence="3">The sequence shown here is derived from an EMBL/GenBank/DDBJ whole genome shotgun (WGS) entry which is preliminary data.</text>
</comment>
<sequence>MLKEIRCPFFKHEKISFHSGLNIILGDDDAKNSIGKSTALMVIDFVHGGDSFIKDEAGAIKALGHHHYNFFFVFNGRPYYFSRSTDVSDVVFECDEDYKRFSEISVDVFRKTLKDFYGLVKIESSFRSTMNPFARIWKKGGLEPDQPFISALKESSGTAIARLIDLFDRSEDIAAERRVIDEQKDRKKLITDSMNANIIPSINKTKHGENLKIINENVMQIERLKAGFGGALNAYEALFTEDLRRLAQRKNELINLRDELQSKAKRLQREISGITPRIVTNIALVSEFFPTVDVTRLEQVETFHQKIGSIVKKELKSELDVVQLEESTLTIEIVTLESQIQTTLRSKGMPDDLFRRVFELKEITDNATEENKYFEQKEQLKEVIKISGQRLDVIYEKIFLDIEAKINLKLKAFNKVVYGPTRNSSELRIKNANSYNFSSPDDTGTGKSYAGLIGFDLAMLSLTSLPFVIHDSVIYKNIEVAATKRILKILAAPKTKQIFLSFDEAKKFGSEAEQLIKKFTILKLSYNDLLYSKDWRDKK</sequence>
<protein>
    <submittedName>
        <fullName evidence="3">DUF2326 domain-containing protein</fullName>
    </submittedName>
</protein>
<evidence type="ECO:0000259" key="2">
    <source>
        <dbReference type="Pfam" id="PF10088"/>
    </source>
</evidence>
<dbReference type="Proteomes" id="UP000643610">
    <property type="component" value="Unassembled WGS sequence"/>
</dbReference>
<dbReference type="Pfam" id="PF10088">
    <property type="entry name" value="DUF2326"/>
    <property type="match status" value="1"/>
</dbReference>
<dbReference type="EMBL" id="JACOFU010000002">
    <property type="protein sequence ID" value="MBC3830843.1"/>
    <property type="molecule type" value="Genomic_DNA"/>
</dbReference>
<dbReference type="InterPro" id="IPR018760">
    <property type="entry name" value="DUF2326"/>
</dbReference>
<gene>
    <name evidence="3" type="ORF">H8K33_04930</name>
</gene>
<accession>A0ABR6XN92</accession>
<keyword evidence="4" id="KW-1185">Reference proteome</keyword>
<feature type="coiled-coil region" evidence="1">
    <location>
        <begin position="243"/>
        <end position="270"/>
    </location>
</feature>